<dbReference type="AlphaFoldDB" id="A0A914NZH0"/>
<dbReference type="Proteomes" id="UP000887578">
    <property type="component" value="Unplaced"/>
</dbReference>
<accession>A0A914NZH0</accession>
<evidence type="ECO:0000313" key="2">
    <source>
        <dbReference type="WBParaSite" id="PDA_v2.g10839.t1"/>
    </source>
</evidence>
<sequence>MFREALEVLRNRMEFDTPGPDGSERPLAEEAIKKYNSHPAVQRIDAEKIDIMWQYFRPFERNDTQRIVRKQDLKALEDIIEGRLDLMQKEYQPIIEAMSRKKDKSHRHAFAQKLLEMPSAERQEYLKMLAEKQQAEKKRLDARLEEMKLLDNEFKKQAEYEEQKETKK</sequence>
<evidence type="ECO:0000313" key="1">
    <source>
        <dbReference type="Proteomes" id="UP000887578"/>
    </source>
</evidence>
<reference evidence="2" key="1">
    <citation type="submission" date="2022-11" db="UniProtKB">
        <authorList>
            <consortium name="WormBaseParasite"/>
        </authorList>
    </citation>
    <scope>IDENTIFICATION</scope>
</reference>
<organism evidence="1 2">
    <name type="scientific">Panagrolaimus davidi</name>
    <dbReference type="NCBI Taxonomy" id="227884"/>
    <lineage>
        <taxon>Eukaryota</taxon>
        <taxon>Metazoa</taxon>
        <taxon>Ecdysozoa</taxon>
        <taxon>Nematoda</taxon>
        <taxon>Chromadorea</taxon>
        <taxon>Rhabditida</taxon>
        <taxon>Tylenchina</taxon>
        <taxon>Panagrolaimomorpha</taxon>
        <taxon>Panagrolaimoidea</taxon>
        <taxon>Panagrolaimidae</taxon>
        <taxon>Panagrolaimus</taxon>
    </lineage>
</organism>
<dbReference type="WBParaSite" id="PDA_v2.g10839.t1">
    <property type="protein sequence ID" value="PDA_v2.g10839.t1"/>
    <property type="gene ID" value="PDA_v2.g10839"/>
</dbReference>
<name>A0A914NZH0_9BILA</name>
<proteinExistence type="predicted"/>
<protein>
    <submittedName>
        <fullName evidence="2">Uncharacterized protein</fullName>
    </submittedName>
</protein>
<keyword evidence="1" id="KW-1185">Reference proteome</keyword>